<reference evidence="3" key="1">
    <citation type="journal article" date="2019" name="Int. J. Syst. Evol. Microbiol.">
        <title>The Global Catalogue of Microorganisms (GCM) 10K type strain sequencing project: providing services to taxonomists for standard genome sequencing and annotation.</title>
        <authorList>
            <consortium name="The Broad Institute Genomics Platform"/>
            <consortium name="The Broad Institute Genome Sequencing Center for Infectious Disease"/>
            <person name="Wu L."/>
            <person name="Ma J."/>
        </authorList>
    </citation>
    <scope>NUCLEOTIDE SEQUENCE [LARGE SCALE GENOMIC DNA]</scope>
    <source>
        <strain evidence="3">JCM 13852</strain>
    </source>
</reference>
<gene>
    <name evidence="2" type="ORF">ACFP2V_00080</name>
</gene>
<accession>A0ABW0XHH0</accession>
<keyword evidence="3" id="KW-1185">Reference proteome</keyword>
<protein>
    <submittedName>
        <fullName evidence="2">Uncharacterized protein</fullName>
    </submittedName>
</protein>
<dbReference type="Proteomes" id="UP001596183">
    <property type="component" value="Unassembled WGS sequence"/>
</dbReference>
<dbReference type="EMBL" id="JBHSPC010000001">
    <property type="protein sequence ID" value="MFC5668569.1"/>
    <property type="molecule type" value="Genomic_DNA"/>
</dbReference>
<organism evidence="2 3">
    <name type="scientific">Streptomyces incanus</name>
    <dbReference type="NCBI Taxonomy" id="887453"/>
    <lineage>
        <taxon>Bacteria</taxon>
        <taxon>Bacillati</taxon>
        <taxon>Actinomycetota</taxon>
        <taxon>Actinomycetes</taxon>
        <taxon>Kitasatosporales</taxon>
        <taxon>Streptomycetaceae</taxon>
        <taxon>Streptomyces</taxon>
    </lineage>
</organism>
<sequence>MNTEVDQAKGTSGLQDREDQEGPGEHLPQSERQLHPLRYASGEGEMPAVRVLVPGDAPDAASGERATLRGRDPVRQPASTPVTGYPRPADLLGGADAPLPRPVRRHQERMFFRINDTPLAAGTFVRAGDRDSQGLHGGVG</sequence>
<evidence type="ECO:0000256" key="1">
    <source>
        <dbReference type="SAM" id="MobiDB-lite"/>
    </source>
</evidence>
<proteinExistence type="predicted"/>
<feature type="region of interest" description="Disordered" evidence="1">
    <location>
        <begin position="1"/>
        <end position="101"/>
    </location>
</feature>
<evidence type="ECO:0000313" key="3">
    <source>
        <dbReference type="Proteomes" id="UP001596183"/>
    </source>
</evidence>
<feature type="compositionally biased region" description="Polar residues" evidence="1">
    <location>
        <begin position="1"/>
        <end position="14"/>
    </location>
</feature>
<evidence type="ECO:0000313" key="2">
    <source>
        <dbReference type="EMBL" id="MFC5668569.1"/>
    </source>
</evidence>
<name>A0ABW0XHH0_9ACTN</name>
<comment type="caution">
    <text evidence="2">The sequence shown here is derived from an EMBL/GenBank/DDBJ whole genome shotgun (WGS) entry which is preliminary data.</text>
</comment>